<keyword evidence="3" id="KW-1185">Reference proteome</keyword>
<dbReference type="KEGG" id="mpar:F7D14_10145"/>
<name>A0A6B8M702_9HYPH</name>
<sequence length="103" mass="11679">MVERRSIAFRRIAEAAARRSESILSRWLPDGHRDALEWVARNPRRADRRLGSFKVNMKTGRWGDFATGDAGGDLISLAAYIFDLNQAEAARRIAEMLGVDLYE</sequence>
<accession>A0A6B8M702</accession>
<evidence type="ECO:0000313" key="3">
    <source>
        <dbReference type="Proteomes" id="UP000422569"/>
    </source>
</evidence>
<dbReference type="SUPFAM" id="SSF57783">
    <property type="entry name" value="Zinc beta-ribbon"/>
    <property type="match status" value="1"/>
</dbReference>
<dbReference type="EMBL" id="CP044331">
    <property type="protein sequence ID" value="QGM97792.1"/>
    <property type="molecule type" value="Genomic_DNA"/>
</dbReference>
<evidence type="ECO:0008006" key="4">
    <source>
        <dbReference type="Google" id="ProtNLM"/>
    </source>
</evidence>
<proteinExistence type="predicted"/>
<dbReference type="GO" id="GO:0003677">
    <property type="term" value="F:DNA binding"/>
    <property type="evidence" value="ECO:0007669"/>
    <property type="project" value="InterPro"/>
</dbReference>
<organism evidence="1 3">
    <name type="scientific">Methylocystis parvus</name>
    <dbReference type="NCBI Taxonomy" id="134"/>
    <lineage>
        <taxon>Bacteria</taxon>
        <taxon>Pseudomonadati</taxon>
        <taxon>Pseudomonadota</taxon>
        <taxon>Alphaproteobacteria</taxon>
        <taxon>Hyphomicrobiales</taxon>
        <taxon>Methylocystaceae</taxon>
        <taxon>Methylocystis</taxon>
    </lineage>
</organism>
<dbReference type="Proteomes" id="UP000422569">
    <property type="component" value="Chromosome"/>
</dbReference>
<gene>
    <name evidence="1" type="ORF">F7D14_10145</name>
    <name evidence="2" type="ORF">F7D14_10240</name>
</gene>
<dbReference type="GO" id="GO:0006260">
    <property type="term" value="P:DNA replication"/>
    <property type="evidence" value="ECO:0007669"/>
    <property type="project" value="InterPro"/>
</dbReference>
<dbReference type="KEGG" id="mpar:F7D14_10240"/>
<dbReference type="InterPro" id="IPR036977">
    <property type="entry name" value="DNA_primase_Znf_CHC2"/>
</dbReference>
<dbReference type="EMBL" id="CP044331">
    <property type="protein sequence ID" value="QGM97809.1"/>
    <property type="molecule type" value="Genomic_DNA"/>
</dbReference>
<protein>
    <recommendedName>
        <fullName evidence="4">DNA primase</fullName>
    </recommendedName>
</protein>
<dbReference type="AlphaFoldDB" id="A0A6B8M702"/>
<dbReference type="Gene3D" id="3.90.580.10">
    <property type="entry name" value="Zinc finger, CHC2-type domain"/>
    <property type="match status" value="1"/>
</dbReference>
<dbReference type="GO" id="GO:0008270">
    <property type="term" value="F:zinc ion binding"/>
    <property type="evidence" value="ECO:0007669"/>
    <property type="project" value="InterPro"/>
</dbReference>
<evidence type="ECO:0000313" key="2">
    <source>
        <dbReference type="EMBL" id="QGM97809.1"/>
    </source>
</evidence>
<reference evidence="1 3" key="1">
    <citation type="submission" date="2019-09" db="EMBL/GenBank/DDBJ databases">
        <title>Isolation and complete genome sequencing of Methylocystis species.</title>
        <authorList>
            <person name="Rumah B.L."/>
            <person name="Stead C.E."/>
            <person name="Stevens B.C."/>
            <person name="Minton N.P."/>
            <person name="Grosse-Honebrink A."/>
            <person name="Zhang Y."/>
        </authorList>
    </citation>
    <scope>NUCLEOTIDE SEQUENCE [LARGE SCALE GENOMIC DNA]</scope>
    <source>
        <strain evidence="1 3">BRCS2</strain>
    </source>
</reference>
<evidence type="ECO:0000313" key="1">
    <source>
        <dbReference type="EMBL" id="QGM97792.1"/>
    </source>
</evidence>